<comment type="caution">
    <text evidence="4">The sequence shown here is derived from an EMBL/GenBank/DDBJ whole genome shotgun (WGS) entry which is preliminary data.</text>
</comment>
<keyword evidence="5" id="KW-1185">Reference proteome</keyword>
<evidence type="ECO:0000313" key="4">
    <source>
        <dbReference type="EMBL" id="KAH7062348.1"/>
    </source>
</evidence>
<keyword evidence="2" id="KW-0560">Oxidoreductase</keyword>
<name>A0ABQ8GTD7_9PEZI</name>
<gene>
    <name evidence="4" type="ORF">B0J12DRAFT_763550</name>
</gene>
<organism evidence="4 5">
    <name type="scientific">Macrophomina phaseolina</name>
    <dbReference type="NCBI Taxonomy" id="35725"/>
    <lineage>
        <taxon>Eukaryota</taxon>
        <taxon>Fungi</taxon>
        <taxon>Dikarya</taxon>
        <taxon>Ascomycota</taxon>
        <taxon>Pezizomycotina</taxon>
        <taxon>Dothideomycetes</taxon>
        <taxon>Dothideomycetes incertae sedis</taxon>
        <taxon>Botryosphaeriales</taxon>
        <taxon>Botryosphaeriaceae</taxon>
        <taxon>Macrophomina</taxon>
    </lineage>
</organism>
<sequence>MDSVLRDQHILITGGAGFLGCAIVSTFLEAHPTYTYTILDIRPAPPLLHNQNFTYLQTDIRDPIAVKEALSFARPSAVVHAAGIVPAGRARYTQRERERVFSVNVEGTRNVLNAAREVGTVRAFVHTSSSTVVGDDLSNGDRPNAREEMEDIGRKRWVYGESKAHAEHLVLTANDPSRHFLTTCLRPSVLFGPGDTNLIPAIHALIATPLTTNITLGDGFNLYDFTYVTNAADAHVLATHNLLSTPTPTFSAAGLPIHITNHQPVPFRDFMRAVWARFDHYPSASLSFLHIPACLARILGSAADGVAWMLGGEVGDGWALSRGAVEDAVGVRYVDGGRARAVLGYAARVGLTEGVRRACEDYKKVLAEKKQR</sequence>
<evidence type="ECO:0000259" key="3">
    <source>
        <dbReference type="Pfam" id="PF01073"/>
    </source>
</evidence>
<feature type="domain" description="3-beta hydroxysteroid dehydrogenase/isomerase" evidence="3">
    <location>
        <begin position="11"/>
        <end position="285"/>
    </location>
</feature>
<dbReference type="Pfam" id="PF01073">
    <property type="entry name" value="3Beta_HSD"/>
    <property type="match status" value="1"/>
</dbReference>
<evidence type="ECO:0000256" key="2">
    <source>
        <dbReference type="ARBA" id="ARBA00023002"/>
    </source>
</evidence>
<evidence type="ECO:0000256" key="1">
    <source>
        <dbReference type="ARBA" id="ARBA00009219"/>
    </source>
</evidence>
<protein>
    <recommendedName>
        <fullName evidence="3">3-beta hydroxysteroid dehydrogenase/isomerase domain-containing protein</fullName>
    </recommendedName>
</protein>
<dbReference type="Proteomes" id="UP000774617">
    <property type="component" value="Unassembled WGS sequence"/>
</dbReference>
<dbReference type="PANTHER" id="PTHR43245">
    <property type="entry name" value="BIFUNCTIONAL POLYMYXIN RESISTANCE PROTEIN ARNA"/>
    <property type="match status" value="1"/>
</dbReference>
<comment type="similarity">
    <text evidence="1">Belongs to the 3-beta-HSD family.</text>
</comment>
<dbReference type="PANTHER" id="PTHR43245:SF51">
    <property type="entry name" value="SHORT CHAIN DEHYDROGENASE_REDUCTASE FAMILY 42E, MEMBER 2"/>
    <property type="match status" value="1"/>
</dbReference>
<dbReference type="PROSITE" id="PS51257">
    <property type="entry name" value="PROKAR_LIPOPROTEIN"/>
    <property type="match status" value="1"/>
</dbReference>
<proteinExistence type="inferred from homology"/>
<accession>A0ABQ8GTD7</accession>
<dbReference type="InterPro" id="IPR036291">
    <property type="entry name" value="NAD(P)-bd_dom_sf"/>
</dbReference>
<dbReference type="InterPro" id="IPR002225">
    <property type="entry name" value="3Beta_OHSteriod_DH/Estase"/>
</dbReference>
<dbReference type="InterPro" id="IPR050177">
    <property type="entry name" value="Lipid_A_modif_metabolic_enz"/>
</dbReference>
<dbReference type="EMBL" id="JAGTJR010000003">
    <property type="protein sequence ID" value="KAH7062348.1"/>
    <property type="molecule type" value="Genomic_DNA"/>
</dbReference>
<dbReference type="SUPFAM" id="SSF51735">
    <property type="entry name" value="NAD(P)-binding Rossmann-fold domains"/>
    <property type="match status" value="1"/>
</dbReference>
<dbReference type="Gene3D" id="3.40.50.720">
    <property type="entry name" value="NAD(P)-binding Rossmann-like Domain"/>
    <property type="match status" value="1"/>
</dbReference>
<evidence type="ECO:0000313" key="5">
    <source>
        <dbReference type="Proteomes" id="UP000774617"/>
    </source>
</evidence>
<reference evidence="4 5" key="1">
    <citation type="journal article" date="2021" name="Nat. Commun.">
        <title>Genetic determinants of endophytism in the Arabidopsis root mycobiome.</title>
        <authorList>
            <person name="Mesny F."/>
            <person name="Miyauchi S."/>
            <person name="Thiergart T."/>
            <person name="Pickel B."/>
            <person name="Atanasova L."/>
            <person name="Karlsson M."/>
            <person name="Huettel B."/>
            <person name="Barry K.W."/>
            <person name="Haridas S."/>
            <person name="Chen C."/>
            <person name="Bauer D."/>
            <person name="Andreopoulos W."/>
            <person name="Pangilinan J."/>
            <person name="LaButti K."/>
            <person name="Riley R."/>
            <person name="Lipzen A."/>
            <person name="Clum A."/>
            <person name="Drula E."/>
            <person name="Henrissat B."/>
            <person name="Kohler A."/>
            <person name="Grigoriev I.V."/>
            <person name="Martin F.M."/>
            <person name="Hacquard S."/>
        </authorList>
    </citation>
    <scope>NUCLEOTIDE SEQUENCE [LARGE SCALE GENOMIC DNA]</scope>
    <source>
        <strain evidence="4 5">MPI-SDFR-AT-0080</strain>
    </source>
</reference>